<dbReference type="PANTHER" id="PTHR43084">
    <property type="entry name" value="PERSULFIDE DIOXYGENASE ETHE1"/>
    <property type="match status" value="1"/>
</dbReference>
<protein>
    <submittedName>
        <fullName evidence="3">MBL fold metallo-hydrolase</fullName>
    </submittedName>
</protein>
<reference evidence="3 4" key="1">
    <citation type="submission" date="2018-07" db="EMBL/GenBank/DDBJ databases">
        <title>Dyadobacter roseus sp. nov., isolated from rose rhizosphere soil.</title>
        <authorList>
            <person name="Chen L."/>
        </authorList>
    </citation>
    <scope>NUCLEOTIDE SEQUENCE [LARGE SCALE GENOMIC DNA]</scope>
    <source>
        <strain evidence="3 4">RS19</strain>
    </source>
</reference>
<dbReference type="SMART" id="SM00450">
    <property type="entry name" value="RHOD"/>
    <property type="match status" value="1"/>
</dbReference>
<dbReference type="RefSeq" id="WP_115831843.1">
    <property type="nucleotide sequence ID" value="NZ_QNUL01000012.1"/>
</dbReference>
<dbReference type="SUPFAM" id="SSF56281">
    <property type="entry name" value="Metallo-hydrolase/oxidoreductase"/>
    <property type="match status" value="1"/>
</dbReference>
<evidence type="ECO:0000313" key="4">
    <source>
        <dbReference type="Proteomes" id="UP000256373"/>
    </source>
</evidence>
<dbReference type="PANTHER" id="PTHR43084:SF1">
    <property type="entry name" value="PERSULFIDE DIOXYGENASE ETHE1, MITOCHONDRIAL"/>
    <property type="match status" value="1"/>
</dbReference>
<dbReference type="Gene3D" id="3.60.15.10">
    <property type="entry name" value="Ribonuclease Z/Hydroxyacylglutathione hydrolase-like"/>
    <property type="match status" value="1"/>
</dbReference>
<dbReference type="InterPro" id="IPR044528">
    <property type="entry name" value="POD-like_MBL-fold"/>
</dbReference>
<dbReference type="PROSITE" id="PS50206">
    <property type="entry name" value="RHODANESE_3"/>
    <property type="match status" value="2"/>
</dbReference>
<keyword evidence="3" id="KW-0378">Hydrolase</keyword>
<comment type="caution">
    <text evidence="3">The sequence shown here is derived from an EMBL/GenBank/DDBJ whole genome shotgun (WGS) entry which is preliminary data.</text>
</comment>
<dbReference type="InterPro" id="IPR001279">
    <property type="entry name" value="Metallo-B-lactamas"/>
</dbReference>
<dbReference type="GO" id="GO:0006749">
    <property type="term" value="P:glutathione metabolic process"/>
    <property type="evidence" value="ECO:0007669"/>
    <property type="project" value="InterPro"/>
</dbReference>
<organism evidence="3 4">
    <name type="scientific">Dyadobacter luteus</name>
    <dbReference type="NCBI Taxonomy" id="2259619"/>
    <lineage>
        <taxon>Bacteria</taxon>
        <taxon>Pseudomonadati</taxon>
        <taxon>Bacteroidota</taxon>
        <taxon>Cytophagia</taxon>
        <taxon>Cytophagales</taxon>
        <taxon>Spirosomataceae</taxon>
        <taxon>Dyadobacter</taxon>
    </lineage>
</organism>
<dbReference type="Pfam" id="PF00581">
    <property type="entry name" value="Rhodanese"/>
    <property type="match status" value="1"/>
</dbReference>
<dbReference type="InterPro" id="IPR036873">
    <property type="entry name" value="Rhodanese-like_dom_sf"/>
</dbReference>
<dbReference type="EMBL" id="QNUL01000012">
    <property type="protein sequence ID" value="REA60098.1"/>
    <property type="molecule type" value="Genomic_DNA"/>
</dbReference>
<dbReference type="SMART" id="SM00849">
    <property type="entry name" value="Lactamase_B"/>
    <property type="match status" value="1"/>
</dbReference>
<dbReference type="Proteomes" id="UP000256373">
    <property type="component" value="Unassembled WGS sequence"/>
</dbReference>
<feature type="domain" description="Rhodanese" evidence="2">
    <location>
        <begin position="298"/>
        <end position="386"/>
    </location>
</feature>
<keyword evidence="1" id="KW-0479">Metal-binding</keyword>
<evidence type="ECO:0000256" key="1">
    <source>
        <dbReference type="ARBA" id="ARBA00022723"/>
    </source>
</evidence>
<dbReference type="AlphaFoldDB" id="A0A3D8Y9L5"/>
<sequence>MERRHFMAKLAGLGILSGVDPYNMISQTAASDNYTIEQFEEKGLAHYSYAVVAGKKMIVIDPQRDPRAYYNFAIKNNAVIVGIIETHPHADFVSAHLEMQKKLDVPIYASSLTKPQYRATSFDDGKFIPLTPQVALRSMYTPGHAPDHISAVLVDTGKDIAVFCGDSLLIGDVGRPDLRDFSKDVQAQRERLAEMMYDTLHQKFAKLDENVIVYPAHGAGSLCGKSIRKAASSTIGYEKQHNYAFEKRTKQQFVSLLLADQPFIPKYFPFDVKLNMQGAPELATSLSRIKHFTKNHQPKPHDLIIDTRLAANFKASHLPNAINIQGAGAFETWLGTLVAPDTEFYVTGTDQTNLEMAIKKCAAIGYEARIKGAFIYDATDGVKSEPFDANKFNASDDSYTILDVRTEKEVKQNPAFGNSIHIPLQDLSDRLSEVPTNKPILVHCASGYRSAAASSILQKSLPKATIYDLGAAIGQYLNSGSQK</sequence>
<proteinExistence type="predicted"/>
<dbReference type="InterPro" id="IPR051682">
    <property type="entry name" value="Mito_Persulfide_Diox"/>
</dbReference>
<dbReference type="GO" id="GO:0050313">
    <property type="term" value="F:sulfur dioxygenase activity"/>
    <property type="evidence" value="ECO:0007669"/>
    <property type="project" value="InterPro"/>
</dbReference>
<name>A0A3D8Y9L5_9BACT</name>
<dbReference type="OrthoDB" id="9784009at2"/>
<evidence type="ECO:0000259" key="2">
    <source>
        <dbReference type="PROSITE" id="PS50206"/>
    </source>
</evidence>
<dbReference type="InterPro" id="IPR036866">
    <property type="entry name" value="RibonucZ/Hydroxyglut_hydro"/>
</dbReference>
<dbReference type="SUPFAM" id="SSF52821">
    <property type="entry name" value="Rhodanese/Cell cycle control phosphatase"/>
    <property type="match status" value="2"/>
</dbReference>
<dbReference type="Pfam" id="PF00753">
    <property type="entry name" value="Lactamase_B"/>
    <property type="match status" value="1"/>
</dbReference>
<feature type="domain" description="Rhodanese" evidence="2">
    <location>
        <begin position="395"/>
        <end position="481"/>
    </location>
</feature>
<keyword evidence="4" id="KW-1185">Reference proteome</keyword>
<evidence type="ECO:0000313" key="3">
    <source>
        <dbReference type="EMBL" id="REA60098.1"/>
    </source>
</evidence>
<dbReference type="GO" id="GO:0046872">
    <property type="term" value="F:metal ion binding"/>
    <property type="evidence" value="ECO:0007669"/>
    <property type="project" value="UniProtKB-KW"/>
</dbReference>
<accession>A0A3D8Y9L5</accession>
<dbReference type="InterPro" id="IPR001763">
    <property type="entry name" value="Rhodanese-like_dom"/>
</dbReference>
<dbReference type="Gene3D" id="3.40.250.10">
    <property type="entry name" value="Rhodanese-like domain"/>
    <property type="match status" value="2"/>
</dbReference>
<dbReference type="GO" id="GO:0070813">
    <property type="term" value="P:hydrogen sulfide metabolic process"/>
    <property type="evidence" value="ECO:0007669"/>
    <property type="project" value="TreeGrafter"/>
</dbReference>
<dbReference type="CDD" id="cd07724">
    <property type="entry name" value="POD-like_MBL-fold"/>
    <property type="match status" value="1"/>
</dbReference>
<dbReference type="GO" id="GO:0016787">
    <property type="term" value="F:hydrolase activity"/>
    <property type="evidence" value="ECO:0007669"/>
    <property type="project" value="UniProtKB-KW"/>
</dbReference>
<gene>
    <name evidence="3" type="ORF">DSL64_15580</name>
</gene>